<name>A0A1M7YE12_9BACT</name>
<feature type="transmembrane region" description="Helical" evidence="6">
    <location>
        <begin position="141"/>
        <end position="163"/>
    </location>
</feature>
<sequence>MDLHVLAAVSVIWSVAAITPGPNFFITVHTAIGTNRKLSLFTVLGIVVGTLVWSVSGYFGISVLFKAAPMLYFSLKILGGLYLVYVGFSLMIKKKNQTEMNVGKCYSVLSCFRLGLLTNLLNPKTAAFMTSLFAATIPSNASIELGVACVILVCSISAIWYAAVSVIFSFDIAKRLYDLQRQKIEKVAGAIFVGFGIKLAMSD</sequence>
<dbReference type="PANTHER" id="PTHR30086">
    <property type="entry name" value="ARGININE EXPORTER PROTEIN ARGO"/>
    <property type="match status" value="1"/>
</dbReference>
<keyword evidence="5 6" id="KW-0472">Membrane</keyword>
<accession>A0A1M7YE12</accession>
<evidence type="ECO:0000313" key="8">
    <source>
        <dbReference type="Proteomes" id="UP000184603"/>
    </source>
</evidence>
<dbReference type="Proteomes" id="UP000184603">
    <property type="component" value="Unassembled WGS sequence"/>
</dbReference>
<dbReference type="STRING" id="1121416.SAMN02745220_03659"/>
<feature type="transmembrane region" description="Helical" evidence="6">
    <location>
        <begin position="71"/>
        <end position="92"/>
    </location>
</feature>
<evidence type="ECO:0000256" key="4">
    <source>
        <dbReference type="ARBA" id="ARBA00022989"/>
    </source>
</evidence>
<gene>
    <name evidence="7" type="ORF">SAMN02745220_03659</name>
</gene>
<protein>
    <submittedName>
        <fullName evidence="7">Threonine/homoserine/homoserine lactone efflux protein</fullName>
    </submittedName>
</protein>
<evidence type="ECO:0000256" key="2">
    <source>
        <dbReference type="ARBA" id="ARBA00022475"/>
    </source>
</evidence>
<feature type="transmembrane region" description="Helical" evidence="6">
    <location>
        <begin position="6"/>
        <end position="26"/>
    </location>
</feature>
<dbReference type="InterPro" id="IPR001123">
    <property type="entry name" value="LeuE-type"/>
</dbReference>
<proteinExistence type="predicted"/>
<keyword evidence="3 6" id="KW-0812">Transmembrane</keyword>
<dbReference type="AlphaFoldDB" id="A0A1M7YE12"/>
<dbReference type="RefSeq" id="WP_073615116.1">
    <property type="nucleotide sequence ID" value="NZ_FRFE01000021.1"/>
</dbReference>
<keyword evidence="4 6" id="KW-1133">Transmembrane helix</keyword>
<evidence type="ECO:0000256" key="3">
    <source>
        <dbReference type="ARBA" id="ARBA00022692"/>
    </source>
</evidence>
<evidence type="ECO:0000256" key="5">
    <source>
        <dbReference type="ARBA" id="ARBA00023136"/>
    </source>
</evidence>
<dbReference type="GO" id="GO:0005886">
    <property type="term" value="C:plasma membrane"/>
    <property type="evidence" value="ECO:0007669"/>
    <property type="project" value="UniProtKB-SubCell"/>
</dbReference>
<reference evidence="7 8" key="1">
    <citation type="submission" date="2016-12" db="EMBL/GenBank/DDBJ databases">
        <authorList>
            <person name="Song W.-J."/>
            <person name="Kurnit D.M."/>
        </authorList>
    </citation>
    <scope>NUCLEOTIDE SEQUENCE [LARGE SCALE GENOMIC DNA]</scope>
    <source>
        <strain evidence="7 8">DSM 18488</strain>
    </source>
</reference>
<keyword evidence="2" id="KW-1003">Cell membrane</keyword>
<keyword evidence="8" id="KW-1185">Reference proteome</keyword>
<organism evidence="7 8">
    <name type="scientific">Desulfopila aestuarii DSM 18488</name>
    <dbReference type="NCBI Taxonomy" id="1121416"/>
    <lineage>
        <taxon>Bacteria</taxon>
        <taxon>Pseudomonadati</taxon>
        <taxon>Thermodesulfobacteriota</taxon>
        <taxon>Desulfobulbia</taxon>
        <taxon>Desulfobulbales</taxon>
        <taxon>Desulfocapsaceae</taxon>
        <taxon>Desulfopila</taxon>
    </lineage>
</organism>
<dbReference type="PANTHER" id="PTHR30086:SF19">
    <property type="entry name" value="THREONINE EFFLUX PROTEIN"/>
    <property type="match status" value="1"/>
</dbReference>
<feature type="transmembrane region" description="Helical" evidence="6">
    <location>
        <begin position="38"/>
        <end position="65"/>
    </location>
</feature>
<evidence type="ECO:0000256" key="1">
    <source>
        <dbReference type="ARBA" id="ARBA00004651"/>
    </source>
</evidence>
<comment type="subcellular location">
    <subcellularLocation>
        <location evidence="1">Cell membrane</location>
        <topology evidence="1">Multi-pass membrane protein</topology>
    </subcellularLocation>
</comment>
<dbReference type="Pfam" id="PF01810">
    <property type="entry name" value="LysE"/>
    <property type="match status" value="1"/>
</dbReference>
<evidence type="ECO:0000256" key="6">
    <source>
        <dbReference type="SAM" id="Phobius"/>
    </source>
</evidence>
<dbReference type="EMBL" id="FRFE01000021">
    <property type="protein sequence ID" value="SHO50831.1"/>
    <property type="molecule type" value="Genomic_DNA"/>
</dbReference>
<dbReference type="OrthoDB" id="9807053at2"/>
<evidence type="ECO:0000313" key="7">
    <source>
        <dbReference type="EMBL" id="SHO50831.1"/>
    </source>
</evidence>
<dbReference type="GO" id="GO:0015171">
    <property type="term" value="F:amino acid transmembrane transporter activity"/>
    <property type="evidence" value="ECO:0007669"/>
    <property type="project" value="TreeGrafter"/>
</dbReference>